<comment type="caution">
    <text evidence="2">The sequence shown here is derived from an EMBL/GenBank/DDBJ whole genome shotgun (WGS) entry which is preliminary data.</text>
</comment>
<dbReference type="Proteomes" id="UP001200145">
    <property type="component" value="Unassembled WGS sequence"/>
</dbReference>
<keyword evidence="1" id="KW-1133">Transmembrane helix</keyword>
<dbReference type="EMBL" id="JAKEVY010000007">
    <property type="protein sequence ID" value="MCF1716842.1"/>
    <property type="molecule type" value="Genomic_DNA"/>
</dbReference>
<keyword evidence="1" id="KW-0812">Transmembrane</keyword>
<keyword evidence="3" id="KW-1185">Reference proteome</keyword>
<organism evidence="2 3">
    <name type="scientific">Flavihumibacter fluminis</name>
    <dbReference type="NCBI Taxonomy" id="2909236"/>
    <lineage>
        <taxon>Bacteria</taxon>
        <taxon>Pseudomonadati</taxon>
        <taxon>Bacteroidota</taxon>
        <taxon>Chitinophagia</taxon>
        <taxon>Chitinophagales</taxon>
        <taxon>Chitinophagaceae</taxon>
        <taxon>Flavihumibacter</taxon>
    </lineage>
</organism>
<proteinExistence type="predicted"/>
<reference evidence="2 3" key="1">
    <citation type="submission" date="2022-01" db="EMBL/GenBank/DDBJ databases">
        <title>Flavihumibacter sp. nov., isolated from sediment of a river.</title>
        <authorList>
            <person name="Liu H."/>
        </authorList>
    </citation>
    <scope>NUCLEOTIDE SEQUENCE [LARGE SCALE GENOMIC DNA]</scope>
    <source>
        <strain evidence="2 3">RY-1</strain>
    </source>
</reference>
<evidence type="ECO:0000313" key="3">
    <source>
        <dbReference type="Proteomes" id="UP001200145"/>
    </source>
</evidence>
<feature type="transmembrane region" description="Helical" evidence="1">
    <location>
        <begin position="6"/>
        <end position="27"/>
    </location>
</feature>
<dbReference type="RefSeq" id="WP_234868363.1">
    <property type="nucleotide sequence ID" value="NZ_JAKEVY010000007.1"/>
</dbReference>
<accession>A0ABS9BP63</accession>
<feature type="transmembrane region" description="Helical" evidence="1">
    <location>
        <begin position="71"/>
        <end position="93"/>
    </location>
</feature>
<name>A0ABS9BP63_9BACT</name>
<gene>
    <name evidence="2" type="ORF">L0U88_19525</name>
</gene>
<feature type="transmembrane region" description="Helical" evidence="1">
    <location>
        <begin position="39"/>
        <end position="59"/>
    </location>
</feature>
<keyword evidence="1" id="KW-0472">Membrane</keyword>
<evidence type="ECO:0000256" key="1">
    <source>
        <dbReference type="SAM" id="Phobius"/>
    </source>
</evidence>
<evidence type="ECO:0000313" key="2">
    <source>
        <dbReference type="EMBL" id="MCF1716842.1"/>
    </source>
</evidence>
<protein>
    <submittedName>
        <fullName evidence="2">Uncharacterized protein</fullName>
    </submittedName>
</protein>
<sequence>MLLLILTIVFILIALGACTITGLIKIILFRNQKDTYRHILKFGLLGELMGIIIAMGYLFKPENDKSDVPVALITVPGYLMLVGLLIGSILSYLKGRKSIIT</sequence>